<reference evidence="2" key="1">
    <citation type="submission" date="2020-09" db="EMBL/GenBank/DDBJ databases">
        <authorList>
            <person name="Kim M.K."/>
        </authorList>
    </citation>
    <scope>NUCLEOTIDE SEQUENCE</scope>
    <source>
        <strain evidence="2">BT702</strain>
    </source>
</reference>
<organism evidence="2 3">
    <name type="scientific">Spirosoma profusum</name>
    <dbReference type="NCBI Taxonomy" id="2771354"/>
    <lineage>
        <taxon>Bacteria</taxon>
        <taxon>Pseudomonadati</taxon>
        <taxon>Bacteroidota</taxon>
        <taxon>Cytophagia</taxon>
        <taxon>Cytophagales</taxon>
        <taxon>Cytophagaceae</taxon>
        <taxon>Spirosoma</taxon>
    </lineage>
</organism>
<evidence type="ECO:0000313" key="3">
    <source>
        <dbReference type="Proteomes" id="UP000598820"/>
    </source>
</evidence>
<dbReference type="AlphaFoldDB" id="A0A927AR98"/>
<keyword evidence="1" id="KW-1133">Transmembrane helix</keyword>
<dbReference type="Proteomes" id="UP000598820">
    <property type="component" value="Unassembled WGS sequence"/>
</dbReference>
<dbReference type="RefSeq" id="WP_190887856.1">
    <property type="nucleotide sequence ID" value="NZ_JACWZY010000012.1"/>
</dbReference>
<proteinExistence type="predicted"/>
<feature type="transmembrane region" description="Helical" evidence="1">
    <location>
        <begin position="112"/>
        <end position="130"/>
    </location>
</feature>
<feature type="transmembrane region" description="Helical" evidence="1">
    <location>
        <begin position="137"/>
        <end position="155"/>
    </location>
</feature>
<name>A0A927AR98_9BACT</name>
<feature type="transmembrane region" description="Helical" evidence="1">
    <location>
        <begin position="45"/>
        <end position="62"/>
    </location>
</feature>
<keyword evidence="3" id="KW-1185">Reference proteome</keyword>
<keyword evidence="1" id="KW-0812">Transmembrane</keyword>
<sequence>MNRITTYLIGPELVWLLLYICARVLTNNNQPPTPDGNAQLENLQWYVALLGVLVSFIPLFWVSDHLWWWLLRIGVAGIIGVIVINLTLIGGIDYGDSRNSGIGSTLFLTVPLGGLLLLIGVGTVAVATWLKWDFRPVLKWSLILVGSLTVILLWTSCTSKTEKKQANEASANGSPSDTLTHKWSTEQCEYVSTYDPGRYTESQLIATSALWYDSWYLESFFIAGIPEDIQQLNLDTLHQDYLRTKEKLKKLTVVDVPYWKKLKEQRLQSIDSEYQLKILAINAYKNPALLRQTTYDKAAAPYVNALIAGDSTTLLSAWKQLHEDQKKTSGLPEQLEREFKKKFNSPNRVAMAQVELMQGWWRFVTQRIPYATPDAQMEKEYKALFVTTKAMCPEP</sequence>
<evidence type="ECO:0000313" key="2">
    <source>
        <dbReference type="EMBL" id="MBD2701998.1"/>
    </source>
</evidence>
<keyword evidence="1" id="KW-0472">Membrane</keyword>
<dbReference type="EMBL" id="JACWZY010000012">
    <property type="protein sequence ID" value="MBD2701998.1"/>
    <property type="molecule type" value="Genomic_DNA"/>
</dbReference>
<evidence type="ECO:0000256" key="1">
    <source>
        <dbReference type="SAM" id="Phobius"/>
    </source>
</evidence>
<gene>
    <name evidence="2" type="ORF">IC229_15215</name>
</gene>
<comment type="caution">
    <text evidence="2">The sequence shown here is derived from an EMBL/GenBank/DDBJ whole genome shotgun (WGS) entry which is preliminary data.</text>
</comment>
<feature type="transmembrane region" description="Helical" evidence="1">
    <location>
        <begin position="69"/>
        <end position="92"/>
    </location>
</feature>
<feature type="transmembrane region" description="Helical" evidence="1">
    <location>
        <begin position="7"/>
        <end position="25"/>
    </location>
</feature>
<protein>
    <submittedName>
        <fullName evidence="2">Uncharacterized protein</fullName>
    </submittedName>
</protein>
<accession>A0A927AR98</accession>